<dbReference type="EMBL" id="LCUJ01000003">
    <property type="protein sequence ID" value="OCL99449.1"/>
    <property type="molecule type" value="Genomic_DNA"/>
</dbReference>
<dbReference type="AlphaFoldDB" id="A0A1C0B772"/>
<dbReference type="Proteomes" id="UP000093281">
    <property type="component" value="Unassembled WGS sequence"/>
</dbReference>
<dbReference type="Pfam" id="PF01381">
    <property type="entry name" value="HTH_3"/>
    <property type="match status" value="1"/>
</dbReference>
<evidence type="ECO:0000259" key="1">
    <source>
        <dbReference type="PROSITE" id="PS50943"/>
    </source>
</evidence>
<dbReference type="CDD" id="cd00093">
    <property type="entry name" value="HTH_XRE"/>
    <property type="match status" value="1"/>
</dbReference>
<dbReference type="InterPro" id="IPR010982">
    <property type="entry name" value="Lambda_DNA-bd_dom_sf"/>
</dbReference>
<dbReference type="GO" id="GO:0003677">
    <property type="term" value="F:DNA binding"/>
    <property type="evidence" value="ECO:0007669"/>
    <property type="project" value="InterPro"/>
</dbReference>
<name>A0A1C0B772_9BACT</name>
<sequence>MEENIDKFLDEIVLKVKEERVKRNISQLMLARILGHKSPNYVAKIETRKHDVSYNLSHLYKIAYEFGIEVTDLIPHIQDSQK</sequence>
<dbReference type="SMART" id="SM00530">
    <property type="entry name" value="HTH_XRE"/>
    <property type="match status" value="1"/>
</dbReference>
<dbReference type="InterPro" id="IPR001387">
    <property type="entry name" value="Cro/C1-type_HTH"/>
</dbReference>
<reference evidence="3" key="1">
    <citation type="submission" date="2015-05" db="EMBL/GenBank/DDBJ databases">
        <authorList>
            <person name="Rovetto F."/>
            <person name="Cocolin L."/>
            <person name="Illeghems K."/>
            <person name="Van Nieuwerburgh F."/>
            <person name="Houf K."/>
        </authorList>
    </citation>
    <scope>NUCLEOTIDE SEQUENCE [LARGE SCALE GENOMIC DNA]</scope>
    <source>
        <strain evidence="3">DU22</strain>
    </source>
</reference>
<dbReference type="Gene3D" id="1.10.260.40">
    <property type="entry name" value="lambda repressor-like DNA-binding domains"/>
    <property type="match status" value="1"/>
</dbReference>
<gene>
    <name evidence="2" type="ORF">AAX29_01263</name>
</gene>
<feature type="domain" description="HTH cro/C1-type" evidence="1">
    <location>
        <begin position="16"/>
        <end position="73"/>
    </location>
</feature>
<dbReference type="RefSeq" id="WP_066186374.1">
    <property type="nucleotide sequence ID" value="NZ_LCUJ01000003.1"/>
</dbReference>
<evidence type="ECO:0000313" key="3">
    <source>
        <dbReference type="Proteomes" id="UP000093281"/>
    </source>
</evidence>
<dbReference type="PROSITE" id="PS50943">
    <property type="entry name" value="HTH_CROC1"/>
    <property type="match status" value="1"/>
</dbReference>
<accession>A0A1C0B772</accession>
<organism evidence="2 3">
    <name type="scientific">Aliarcobacter thereius</name>
    <dbReference type="NCBI Taxonomy" id="544718"/>
    <lineage>
        <taxon>Bacteria</taxon>
        <taxon>Pseudomonadati</taxon>
        <taxon>Campylobacterota</taxon>
        <taxon>Epsilonproteobacteria</taxon>
        <taxon>Campylobacterales</taxon>
        <taxon>Arcobacteraceae</taxon>
        <taxon>Aliarcobacter</taxon>
    </lineage>
</organism>
<dbReference type="SUPFAM" id="SSF47413">
    <property type="entry name" value="lambda repressor-like DNA-binding domains"/>
    <property type="match status" value="1"/>
</dbReference>
<protein>
    <submittedName>
        <fullName evidence="2">Helix-turn-helix domain protein</fullName>
    </submittedName>
</protein>
<evidence type="ECO:0000313" key="2">
    <source>
        <dbReference type="EMBL" id="OCL99449.1"/>
    </source>
</evidence>
<proteinExistence type="predicted"/>
<dbReference type="OrthoDB" id="5348536at2"/>
<comment type="caution">
    <text evidence="2">The sequence shown here is derived from an EMBL/GenBank/DDBJ whole genome shotgun (WGS) entry which is preliminary data.</text>
</comment>